<evidence type="ECO:0000256" key="6">
    <source>
        <dbReference type="ARBA" id="ARBA00022989"/>
    </source>
</evidence>
<feature type="domain" description="Doublecortin" evidence="14">
    <location>
        <begin position="178"/>
        <end position="261"/>
    </location>
</feature>
<feature type="transmembrane region" description="Helical" evidence="11">
    <location>
        <begin position="546"/>
        <end position="574"/>
    </location>
</feature>
<feature type="transmembrane region" description="Helical" evidence="11">
    <location>
        <begin position="620"/>
        <end position="646"/>
    </location>
</feature>
<feature type="transmembrane region" description="Helical" evidence="11">
    <location>
        <begin position="595"/>
        <end position="614"/>
    </location>
</feature>
<name>A0AA88Y9Q6_PINIB</name>
<keyword evidence="7 11" id="KW-0472">Membrane</keyword>
<keyword evidence="5" id="KW-0677">Repeat</keyword>
<evidence type="ECO:0000256" key="5">
    <source>
        <dbReference type="ARBA" id="ARBA00022737"/>
    </source>
</evidence>
<dbReference type="GO" id="GO:0007417">
    <property type="term" value="P:central nervous system development"/>
    <property type="evidence" value="ECO:0007669"/>
    <property type="project" value="UniProtKB-ARBA"/>
</dbReference>
<dbReference type="InterPro" id="IPR008271">
    <property type="entry name" value="Ser/Thr_kinase_AS"/>
</dbReference>
<feature type="compositionally biased region" description="Polar residues" evidence="10">
    <location>
        <begin position="20"/>
        <end position="29"/>
    </location>
</feature>
<dbReference type="InterPro" id="IPR011009">
    <property type="entry name" value="Kinase-like_dom_sf"/>
</dbReference>
<comment type="caution">
    <text evidence="15">The sequence shown here is derived from an EMBL/GenBank/DDBJ whole genome shotgun (WGS) entry which is preliminary data.</text>
</comment>
<feature type="domain" description="G-protein coupled receptors family 2 profile 2" evidence="13">
    <location>
        <begin position="517"/>
        <end position="645"/>
    </location>
</feature>
<dbReference type="InterPro" id="IPR000719">
    <property type="entry name" value="Prot_kinase_dom"/>
</dbReference>
<comment type="subcellular location">
    <subcellularLocation>
        <location evidence="1">Membrane</location>
        <topology evidence="1">Multi-pass membrane protein</topology>
    </subcellularLocation>
</comment>
<evidence type="ECO:0000256" key="11">
    <source>
        <dbReference type="SAM" id="Phobius"/>
    </source>
</evidence>
<accession>A0AA88Y9Q6</accession>
<proteinExistence type="predicted"/>
<dbReference type="EC" id="2.7.11.1" evidence="2"/>
<evidence type="ECO:0000256" key="3">
    <source>
        <dbReference type="ARBA" id="ARBA00022553"/>
    </source>
</evidence>
<dbReference type="InterPro" id="IPR000832">
    <property type="entry name" value="GPCR_2_secretin-like"/>
</dbReference>
<dbReference type="Proteomes" id="UP001186944">
    <property type="component" value="Unassembled WGS sequence"/>
</dbReference>
<evidence type="ECO:0000256" key="2">
    <source>
        <dbReference type="ARBA" id="ARBA00012513"/>
    </source>
</evidence>
<feature type="region of interest" description="Disordered" evidence="10">
    <location>
        <begin position="1"/>
        <end position="31"/>
    </location>
</feature>
<dbReference type="PROSITE" id="PS00108">
    <property type="entry name" value="PROTEIN_KINASE_ST"/>
    <property type="match status" value="1"/>
</dbReference>
<dbReference type="Pfam" id="PF00002">
    <property type="entry name" value="7tm_2"/>
    <property type="match status" value="1"/>
</dbReference>
<dbReference type="Gene3D" id="3.10.20.230">
    <property type="entry name" value="Doublecortin domain"/>
    <property type="match status" value="2"/>
</dbReference>
<evidence type="ECO:0000259" key="14">
    <source>
        <dbReference type="PROSITE" id="PS50309"/>
    </source>
</evidence>
<dbReference type="CDD" id="cd17069">
    <property type="entry name" value="DCX2"/>
    <property type="match status" value="1"/>
</dbReference>
<dbReference type="Gene3D" id="1.10.510.10">
    <property type="entry name" value="Transferase(Phosphotransferase) domain 1"/>
    <property type="match status" value="1"/>
</dbReference>
<dbReference type="GO" id="GO:0007166">
    <property type="term" value="P:cell surface receptor signaling pathway"/>
    <property type="evidence" value="ECO:0007669"/>
    <property type="project" value="InterPro"/>
</dbReference>
<dbReference type="GO" id="GO:0005524">
    <property type="term" value="F:ATP binding"/>
    <property type="evidence" value="ECO:0007669"/>
    <property type="project" value="InterPro"/>
</dbReference>
<evidence type="ECO:0000256" key="10">
    <source>
        <dbReference type="SAM" id="MobiDB-lite"/>
    </source>
</evidence>
<comment type="catalytic activity">
    <reaction evidence="9">
        <text>L-seryl-[protein] + ATP = O-phospho-L-seryl-[protein] + ADP + H(+)</text>
        <dbReference type="Rhea" id="RHEA:17989"/>
        <dbReference type="Rhea" id="RHEA-COMP:9863"/>
        <dbReference type="Rhea" id="RHEA-COMP:11604"/>
        <dbReference type="ChEBI" id="CHEBI:15378"/>
        <dbReference type="ChEBI" id="CHEBI:29999"/>
        <dbReference type="ChEBI" id="CHEBI:30616"/>
        <dbReference type="ChEBI" id="CHEBI:83421"/>
        <dbReference type="ChEBI" id="CHEBI:456216"/>
        <dbReference type="EC" id="2.7.11.1"/>
    </reaction>
</comment>
<dbReference type="AlphaFoldDB" id="A0AA88Y9Q6"/>
<evidence type="ECO:0000313" key="15">
    <source>
        <dbReference type="EMBL" id="KAK3100502.1"/>
    </source>
</evidence>
<organism evidence="15 16">
    <name type="scientific">Pinctada imbricata</name>
    <name type="common">Atlantic pearl-oyster</name>
    <name type="synonym">Pinctada martensii</name>
    <dbReference type="NCBI Taxonomy" id="66713"/>
    <lineage>
        <taxon>Eukaryota</taxon>
        <taxon>Metazoa</taxon>
        <taxon>Spiralia</taxon>
        <taxon>Lophotrochozoa</taxon>
        <taxon>Mollusca</taxon>
        <taxon>Bivalvia</taxon>
        <taxon>Autobranchia</taxon>
        <taxon>Pteriomorphia</taxon>
        <taxon>Pterioida</taxon>
        <taxon>Pterioidea</taxon>
        <taxon>Pteriidae</taxon>
        <taxon>Pinctada</taxon>
    </lineage>
</organism>
<dbReference type="SUPFAM" id="SSF56112">
    <property type="entry name" value="Protein kinase-like (PK-like)"/>
    <property type="match status" value="1"/>
</dbReference>
<dbReference type="PROSITE" id="PS50011">
    <property type="entry name" value="PROTEIN_KINASE_DOM"/>
    <property type="match status" value="1"/>
</dbReference>
<dbReference type="FunFam" id="3.10.20.230:FF:000002">
    <property type="entry name" value="serine/threonine-protein kinase DCLK2 isoform X1"/>
    <property type="match status" value="1"/>
</dbReference>
<dbReference type="PROSITE" id="PS50261">
    <property type="entry name" value="G_PROTEIN_RECEP_F2_4"/>
    <property type="match status" value="1"/>
</dbReference>
<reference evidence="15" key="1">
    <citation type="submission" date="2019-08" db="EMBL/GenBank/DDBJ databases">
        <title>The improved chromosome-level genome for the pearl oyster Pinctada fucata martensii using PacBio sequencing and Hi-C.</title>
        <authorList>
            <person name="Zheng Z."/>
        </authorList>
    </citation>
    <scope>NUCLEOTIDE SEQUENCE</scope>
    <source>
        <strain evidence="15">ZZ-2019</strain>
        <tissue evidence="15">Adductor muscle</tissue>
    </source>
</reference>
<evidence type="ECO:0000256" key="4">
    <source>
        <dbReference type="ARBA" id="ARBA00022692"/>
    </source>
</evidence>
<dbReference type="GO" id="GO:0004674">
    <property type="term" value="F:protein serine/threonine kinase activity"/>
    <property type="evidence" value="ECO:0007669"/>
    <property type="project" value="UniProtKB-EC"/>
</dbReference>
<evidence type="ECO:0000256" key="7">
    <source>
        <dbReference type="ARBA" id="ARBA00023136"/>
    </source>
</evidence>
<dbReference type="InterPro" id="IPR003533">
    <property type="entry name" value="Doublecortin_dom"/>
</dbReference>
<dbReference type="Pfam" id="PF03607">
    <property type="entry name" value="DCX"/>
    <property type="match status" value="2"/>
</dbReference>
<evidence type="ECO:0000259" key="12">
    <source>
        <dbReference type="PROSITE" id="PS50011"/>
    </source>
</evidence>
<feature type="domain" description="Doublecortin" evidence="14">
    <location>
        <begin position="48"/>
        <end position="135"/>
    </location>
</feature>
<dbReference type="InterPro" id="IPR036572">
    <property type="entry name" value="Doublecortin_dom_sf"/>
</dbReference>
<dbReference type="InterPro" id="IPR017981">
    <property type="entry name" value="GPCR_2-like_7TM"/>
</dbReference>
<dbReference type="GO" id="GO:0016020">
    <property type="term" value="C:membrane"/>
    <property type="evidence" value="ECO:0007669"/>
    <property type="project" value="UniProtKB-SubCell"/>
</dbReference>
<dbReference type="Pfam" id="PF00069">
    <property type="entry name" value="Pkinase"/>
    <property type="match status" value="1"/>
</dbReference>
<sequence length="692" mass="78434">MMNTLQQDDRFRNVRYSPRNGRTSPSHSAHGNLLRHSLMKKTDDLRARKVRFYRNGDRFFKGIVYAVSSERFRTFESLMADLTSSPVCDKNVLPSGVRHIFNAETGRKIRSLHELEEGESYVCASTDVFKDVDYNSPKSNPNWISQNKTPKDVDPILAGLTKTATFEDDYSKHYIKPKLVTIIRNGPKPRKAVRVLLNKKTAHSFDQVLTDITEAIKLDSGAVRKIYTLDGRPVSSLPDFFREEDVFIAYGQERYSQDDFALDDNEVKLVTPYKTTPFRQSERITLKSPKSGRASSRKLTLSNRSLNEDDHAQMAGPPSLSQKYQIGRVIGEGNFAVVSECIDRNFKLMESAIFCFRKTNKLYALKKIEKKSCQGMERMVENEVSIMRKVNHPNIILLVEELDTRDELYLVMEYVKGGDLFDDITMSTKYTEKDASGMIFNLASALKYLHGLKIVHRDVKPENLLIEGLRGEDMNDPWAYDTYRDTGPLGMSKSDTITLRVTKVAQLHSELILTYEGLPLIVVAISAGLLHGEYGNSSVCWISNRLLLMAFVPVVGLVIVANTIVLLIVLRIMVKSINTRASNEDRSSVKSGLKAAVILLPLLGLTWTLGFFSINNKGTLVFTYLFTILNSLQGVFFFVFHCILSVDVQNAYERRSLRKSRSSLASTFNKRKDLINDLSSSVSYTMEARPKY</sequence>
<dbReference type="Gene3D" id="1.20.1070.10">
    <property type="entry name" value="Rhodopsin 7-helix transmembrane proteins"/>
    <property type="match status" value="1"/>
</dbReference>
<evidence type="ECO:0000313" key="16">
    <source>
        <dbReference type="Proteomes" id="UP001186944"/>
    </source>
</evidence>
<dbReference type="SUPFAM" id="SSF89837">
    <property type="entry name" value="Doublecortin (DC)"/>
    <property type="match status" value="2"/>
</dbReference>
<dbReference type="SMART" id="SM00537">
    <property type="entry name" value="DCX"/>
    <property type="match status" value="2"/>
</dbReference>
<dbReference type="GO" id="GO:0004930">
    <property type="term" value="F:G protein-coupled receptor activity"/>
    <property type="evidence" value="ECO:0007669"/>
    <property type="project" value="InterPro"/>
</dbReference>
<comment type="catalytic activity">
    <reaction evidence="8">
        <text>L-threonyl-[protein] + ATP = O-phospho-L-threonyl-[protein] + ADP + H(+)</text>
        <dbReference type="Rhea" id="RHEA:46608"/>
        <dbReference type="Rhea" id="RHEA-COMP:11060"/>
        <dbReference type="Rhea" id="RHEA-COMP:11605"/>
        <dbReference type="ChEBI" id="CHEBI:15378"/>
        <dbReference type="ChEBI" id="CHEBI:30013"/>
        <dbReference type="ChEBI" id="CHEBI:30616"/>
        <dbReference type="ChEBI" id="CHEBI:61977"/>
        <dbReference type="ChEBI" id="CHEBI:456216"/>
        <dbReference type="EC" id="2.7.11.1"/>
    </reaction>
</comment>
<keyword evidence="3" id="KW-0597">Phosphoprotein</keyword>
<keyword evidence="6 11" id="KW-1133">Transmembrane helix</keyword>
<dbReference type="PROSITE" id="PS50309">
    <property type="entry name" value="DC"/>
    <property type="match status" value="2"/>
</dbReference>
<evidence type="ECO:0000259" key="13">
    <source>
        <dbReference type="PROSITE" id="PS50261"/>
    </source>
</evidence>
<dbReference type="EMBL" id="VSWD01000006">
    <property type="protein sequence ID" value="KAK3100502.1"/>
    <property type="molecule type" value="Genomic_DNA"/>
</dbReference>
<protein>
    <recommendedName>
        <fullName evidence="2">non-specific serine/threonine protein kinase</fullName>
        <ecNumber evidence="2">2.7.11.1</ecNumber>
    </recommendedName>
</protein>
<dbReference type="SMART" id="SM00220">
    <property type="entry name" value="S_TKc"/>
    <property type="match status" value="1"/>
</dbReference>
<dbReference type="GO" id="GO:0035556">
    <property type="term" value="P:intracellular signal transduction"/>
    <property type="evidence" value="ECO:0007669"/>
    <property type="project" value="InterPro"/>
</dbReference>
<dbReference type="PRINTS" id="PR00249">
    <property type="entry name" value="GPCRSECRETIN"/>
</dbReference>
<dbReference type="CDD" id="cd16109">
    <property type="entry name" value="DCX1"/>
    <property type="match status" value="1"/>
</dbReference>
<dbReference type="FunFam" id="3.10.20.230:FF:000001">
    <property type="entry name" value="serine/threonine-protein kinase DCLK1 isoform X1"/>
    <property type="match status" value="1"/>
</dbReference>
<evidence type="ECO:0000256" key="1">
    <source>
        <dbReference type="ARBA" id="ARBA00004141"/>
    </source>
</evidence>
<evidence type="ECO:0000256" key="9">
    <source>
        <dbReference type="ARBA" id="ARBA00048679"/>
    </source>
</evidence>
<feature type="compositionally biased region" description="Polar residues" evidence="10">
    <location>
        <begin position="293"/>
        <end position="305"/>
    </location>
</feature>
<keyword evidence="16" id="KW-1185">Reference proteome</keyword>
<evidence type="ECO:0000256" key="8">
    <source>
        <dbReference type="ARBA" id="ARBA00047899"/>
    </source>
</evidence>
<dbReference type="PANTHER" id="PTHR24347">
    <property type="entry name" value="SERINE/THREONINE-PROTEIN KINASE"/>
    <property type="match status" value="1"/>
</dbReference>
<keyword evidence="4 11" id="KW-0812">Transmembrane</keyword>
<feature type="region of interest" description="Disordered" evidence="10">
    <location>
        <begin position="287"/>
        <end position="318"/>
    </location>
</feature>
<feature type="domain" description="Protein kinase" evidence="12">
    <location>
        <begin position="324"/>
        <end position="692"/>
    </location>
</feature>
<gene>
    <name evidence="15" type="ORF">FSP39_021014</name>
</gene>